<accession>C5BPP9</accession>
<dbReference type="InterPro" id="IPR007730">
    <property type="entry name" value="SPOR-like_dom"/>
</dbReference>
<dbReference type="EMBL" id="CP001614">
    <property type="protein sequence ID" value="ACR14700.1"/>
    <property type="molecule type" value="Genomic_DNA"/>
</dbReference>
<dbReference type="InterPro" id="IPR036680">
    <property type="entry name" value="SPOR-like_sf"/>
</dbReference>
<evidence type="ECO:0000313" key="2">
    <source>
        <dbReference type="EMBL" id="ACR14700.1"/>
    </source>
</evidence>
<dbReference type="Gene3D" id="3.30.70.1070">
    <property type="entry name" value="Sporulation related repeat"/>
    <property type="match status" value="1"/>
</dbReference>
<dbReference type="Proteomes" id="UP000009080">
    <property type="component" value="Chromosome"/>
</dbReference>
<evidence type="ECO:0000313" key="3">
    <source>
        <dbReference type="Proteomes" id="UP000009080"/>
    </source>
</evidence>
<proteinExistence type="predicted"/>
<dbReference type="OrthoDB" id="6193567at2"/>
<sequence>MRWILVSLVALNLLVLGWGLFTESDGQTTVSKQPQGFAYGHLQRLELLSESDLTAPASGGQSAANAAPVPDEPVKPLCELVGAFANQEVATTLVERLQAIEVKAKIKELALPAGTRYQVYLPPQSTRKAALRQLAELQAKKIDSYIIPKGELENGISLGMFSKKPLADEHLAKMRTLGLEPEVNIIERTYWEIWVMLEPGESKKMSGLAWSRALEGFADIERRQNFCLDVAS</sequence>
<dbReference type="SUPFAM" id="SSF110997">
    <property type="entry name" value="Sporulation related repeat"/>
    <property type="match status" value="1"/>
</dbReference>
<dbReference type="STRING" id="377629.TERTU_0868"/>
<dbReference type="RefSeq" id="WP_015820814.1">
    <property type="nucleotide sequence ID" value="NC_012997.1"/>
</dbReference>
<dbReference type="PROSITE" id="PS51724">
    <property type="entry name" value="SPOR"/>
    <property type="match status" value="1"/>
</dbReference>
<dbReference type="Pfam" id="PF05036">
    <property type="entry name" value="SPOR"/>
    <property type="match status" value="1"/>
</dbReference>
<dbReference type="KEGG" id="ttu:TERTU_0868"/>
<organism evidence="2 3">
    <name type="scientific">Teredinibacter turnerae (strain ATCC 39867 / T7901)</name>
    <dbReference type="NCBI Taxonomy" id="377629"/>
    <lineage>
        <taxon>Bacteria</taxon>
        <taxon>Pseudomonadati</taxon>
        <taxon>Pseudomonadota</taxon>
        <taxon>Gammaproteobacteria</taxon>
        <taxon>Cellvibrionales</taxon>
        <taxon>Cellvibrionaceae</taxon>
        <taxon>Teredinibacter</taxon>
    </lineage>
</organism>
<protein>
    <recommendedName>
        <fullName evidence="1">SPOR domain-containing protein</fullName>
    </recommendedName>
</protein>
<name>C5BPP9_TERTT</name>
<dbReference type="HOGENOM" id="CLU_100903_0_0_6"/>
<keyword evidence="3" id="KW-1185">Reference proteome</keyword>
<dbReference type="GO" id="GO:0042834">
    <property type="term" value="F:peptidoglycan binding"/>
    <property type="evidence" value="ECO:0007669"/>
    <property type="project" value="InterPro"/>
</dbReference>
<gene>
    <name evidence="2" type="ordered locus">TERTU_0868</name>
</gene>
<feature type="domain" description="SPOR" evidence="1">
    <location>
        <begin position="71"/>
        <end position="150"/>
    </location>
</feature>
<evidence type="ECO:0000259" key="1">
    <source>
        <dbReference type="PROSITE" id="PS51724"/>
    </source>
</evidence>
<reference evidence="2 3" key="1">
    <citation type="journal article" date="2009" name="PLoS ONE">
        <title>The complete genome of Teredinibacter turnerae T7901: an intracellular endosymbiont of marine wood-boring bivalves (shipworms).</title>
        <authorList>
            <person name="Yang J.C."/>
            <person name="Madupu R."/>
            <person name="Durkin A.S."/>
            <person name="Ekborg N.A."/>
            <person name="Pedamallu C.S."/>
            <person name="Hostetler J.B."/>
            <person name="Radune D."/>
            <person name="Toms B.S."/>
            <person name="Henrissat B."/>
            <person name="Coutinho P.M."/>
            <person name="Schwarz S."/>
            <person name="Field L."/>
            <person name="Trindade-Silva A.E."/>
            <person name="Soares C.A.G."/>
            <person name="Elshahawi S."/>
            <person name="Hanora A."/>
            <person name="Schmidt E.W."/>
            <person name="Haygood M.G."/>
            <person name="Posfai J."/>
            <person name="Benner J."/>
            <person name="Madinger C."/>
            <person name="Nove J."/>
            <person name="Anton B."/>
            <person name="Chaudhary K."/>
            <person name="Foster J."/>
            <person name="Holman A."/>
            <person name="Kumar S."/>
            <person name="Lessard P.A."/>
            <person name="Luyten Y.A."/>
            <person name="Slatko B."/>
            <person name="Wood N."/>
            <person name="Wu B."/>
            <person name="Teplitski M."/>
            <person name="Mougous J.D."/>
            <person name="Ward N."/>
            <person name="Eisen J.A."/>
            <person name="Badger J.H."/>
            <person name="Distel D.L."/>
        </authorList>
    </citation>
    <scope>NUCLEOTIDE SEQUENCE [LARGE SCALE GENOMIC DNA]</scope>
    <source>
        <strain evidence="3">ATCC 39867 / T7901</strain>
    </source>
</reference>
<dbReference type="AlphaFoldDB" id="C5BPP9"/>
<dbReference type="eggNOG" id="ENOG5032VRV">
    <property type="taxonomic scope" value="Bacteria"/>
</dbReference>